<dbReference type="AlphaFoldDB" id="A0A9X1N9A9"/>
<evidence type="ECO:0000259" key="2">
    <source>
        <dbReference type="PROSITE" id="PS51178"/>
    </source>
</evidence>
<feature type="compositionally biased region" description="Basic and acidic residues" evidence="1">
    <location>
        <begin position="50"/>
        <end position="96"/>
    </location>
</feature>
<evidence type="ECO:0000256" key="1">
    <source>
        <dbReference type="SAM" id="MobiDB-lite"/>
    </source>
</evidence>
<keyword evidence="4" id="KW-1185">Reference proteome</keyword>
<dbReference type="InterPro" id="IPR005543">
    <property type="entry name" value="PASTA_dom"/>
</dbReference>
<feature type="region of interest" description="Disordered" evidence="1">
    <location>
        <begin position="26"/>
        <end position="102"/>
    </location>
</feature>
<dbReference type="Pfam" id="PF03793">
    <property type="entry name" value="PASTA"/>
    <property type="match status" value="1"/>
</dbReference>
<comment type="caution">
    <text evidence="3">The sequence shown here is derived from an EMBL/GenBank/DDBJ whole genome shotgun (WGS) entry which is preliminary data.</text>
</comment>
<feature type="domain" description="PASTA" evidence="2">
    <location>
        <begin position="96"/>
        <end position="168"/>
    </location>
</feature>
<proteinExistence type="predicted"/>
<reference evidence="3" key="1">
    <citation type="submission" date="2021-11" db="EMBL/GenBank/DDBJ databases">
        <title>Streptomyces corallinus and Kineosporia corallina sp. nov., two new coral-derived marine actinobacteria.</title>
        <authorList>
            <person name="Buangrab K."/>
            <person name="Sutthacheep M."/>
            <person name="Yeemin T."/>
            <person name="Harunari E."/>
            <person name="Igarashi Y."/>
            <person name="Sripreechasak P."/>
            <person name="Kanchanasin P."/>
            <person name="Tanasupawat S."/>
            <person name="Phongsopitanun W."/>
        </authorList>
    </citation>
    <scope>NUCLEOTIDE SEQUENCE</scope>
    <source>
        <strain evidence="3">JCM 31032</strain>
    </source>
</reference>
<evidence type="ECO:0000313" key="3">
    <source>
        <dbReference type="EMBL" id="MCD5309644.1"/>
    </source>
</evidence>
<dbReference type="PROSITE" id="PS51178">
    <property type="entry name" value="PASTA"/>
    <property type="match status" value="1"/>
</dbReference>
<accession>A0A9X1N9A9</accession>
<sequence length="174" mass="18956">MKVVRSMLAVVGVGALGLLLAGCGGGGAQVGSIGAEENPPAEAAPASTQSREEIEQDRAEDRENDPRTADEERREEAREAADKVKEVADDIRRGVTEPHFTMPDLIGQNLQDAQDELQDRGSYLLDQVDATSQNRFQLMDTNWKVCAQAPKAGKQVLKTKLVRLESVKIEENCP</sequence>
<name>A0A9X1N9A9_9ACTN</name>
<dbReference type="RefSeq" id="WP_231438567.1">
    <property type="nucleotide sequence ID" value="NZ_JAJOMB010000001.1"/>
</dbReference>
<dbReference type="Gene3D" id="3.30.10.20">
    <property type="match status" value="1"/>
</dbReference>
<organism evidence="3 4">
    <name type="scientific">Kineosporia babensis</name>
    <dbReference type="NCBI Taxonomy" id="499548"/>
    <lineage>
        <taxon>Bacteria</taxon>
        <taxon>Bacillati</taxon>
        <taxon>Actinomycetota</taxon>
        <taxon>Actinomycetes</taxon>
        <taxon>Kineosporiales</taxon>
        <taxon>Kineosporiaceae</taxon>
        <taxon>Kineosporia</taxon>
    </lineage>
</organism>
<dbReference type="PROSITE" id="PS51257">
    <property type="entry name" value="PROKAR_LIPOPROTEIN"/>
    <property type="match status" value="1"/>
</dbReference>
<dbReference type="EMBL" id="JAJOMB010000001">
    <property type="protein sequence ID" value="MCD5309644.1"/>
    <property type="molecule type" value="Genomic_DNA"/>
</dbReference>
<feature type="compositionally biased region" description="Low complexity" evidence="1">
    <location>
        <begin position="30"/>
        <end position="46"/>
    </location>
</feature>
<evidence type="ECO:0000313" key="4">
    <source>
        <dbReference type="Proteomes" id="UP001138997"/>
    </source>
</evidence>
<protein>
    <submittedName>
        <fullName evidence="3">PASTA domain-containing protein</fullName>
    </submittedName>
</protein>
<gene>
    <name evidence="3" type="ORF">LR394_01960</name>
</gene>
<dbReference type="Proteomes" id="UP001138997">
    <property type="component" value="Unassembled WGS sequence"/>
</dbReference>
<dbReference type="CDD" id="cd06577">
    <property type="entry name" value="PASTA_pknB"/>
    <property type="match status" value="1"/>
</dbReference>